<evidence type="ECO:0000313" key="1">
    <source>
        <dbReference type="EnsemblMetazoa" id="AFAF010011-PA"/>
    </source>
</evidence>
<dbReference type="EnsemblMetazoa" id="AFAF010011-RA">
    <property type="protein sequence ID" value="AFAF010011-PA"/>
    <property type="gene ID" value="AFAF010011"/>
</dbReference>
<name>A0A182QH20_9DIPT</name>
<protein>
    <submittedName>
        <fullName evidence="1">Uncharacterized protein</fullName>
    </submittedName>
</protein>
<dbReference type="STRING" id="69004.A0A182QH20"/>
<keyword evidence="2" id="KW-1185">Reference proteome</keyword>
<evidence type="ECO:0000313" key="2">
    <source>
        <dbReference type="Proteomes" id="UP000075886"/>
    </source>
</evidence>
<accession>A0A182QH20</accession>
<dbReference type="EMBL" id="AXCN02001609">
    <property type="status" value="NOT_ANNOTATED_CDS"/>
    <property type="molecule type" value="Genomic_DNA"/>
</dbReference>
<organism evidence="1 2">
    <name type="scientific">Anopheles farauti</name>
    <dbReference type="NCBI Taxonomy" id="69004"/>
    <lineage>
        <taxon>Eukaryota</taxon>
        <taxon>Metazoa</taxon>
        <taxon>Ecdysozoa</taxon>
        <taxon>Arthropoda</taxon>
        <taxon>Hexapoda</taxon>
        <taxon>Insecta</taxon>
        <taxon>Pterygota</taxon>
        <taxon>Neoptera</taxon>
        <taxon>Endopterygota</taxon>
        <taxon>Diptera</taxon>
        <taxon>Nematocera</taxon>
        <taxon>Culicoidea</taxon>
        <taxon>Culicidae</taxon>
        <taxon>Anophelinae</taxon>
        <taxon>Anopheles</taxon>
    </lineage>
</organism>
<dbReference type="Proteomes" id="UP000075886">
    <property type="component" value="Unassembled WGS sequence"/>
</dbReference>
<proteinExistence type="predicted"/>
<reference evidence="2" key="1">
    <citation type="submission" date="2014-01" db="EMBL/GenBank/DDBJ databases">
        <title>The Genome Sequence of Anopheles farauti FAR1 (V2).</title>
        <authorList>
            <consortium name="The Broad Institute Genomics Platform"/>
            <person name="Neafsey D.E."/>
            <person name="Besansky N."/>
            <person name="Howell P."/>
            <person name="Walton C."/>
            <person name="Young S.K."/>
            <person name="Zeng Q."/>
            <person name="Gargeya S."/>
            <person name="Fitzgerald M."/>
            <person name="Haas B."/>
            <person name="Abouelleil A."/>
            <person name="Allen A.W."/>
            <person name="Alvarado L."/>
            <person name="Arachchi H.M."/>
            <person name="Berlin A.M."/>
            <person name="Chapman S.B."/>
            <person name="Gainer-Dewar J."/>
            <person name="Goldberg J."/>
            <person name="Griggs A."/>
            <person name="Gujja S."/>
            <person name="Hansen M."/>
            <person name="Howarth C."/>
            <person name="Imamovic A."/>
            <person name="Ireland A."/>
            <person name="Larimer J."/>
            <person name="McCowan C."/>
            <person name="Murphy C."/>
            <person name="Pearson M."/>
            <person name="Poon T.W."/>
            <person name="Priest M."/>
            <person name="Roberts A."/>
            <person name="Saif S."/>
            <person name="Shea T."/>
            <person name="Sisk P."/>
            <person name="Sykes S."/>
            <person name="Wortman J."/>
            <person name="Nusbaum C."/>
            <person name="Birren B."/>
        </authorList>
    </citation>
    <scope>NUCLEOTIDE SEQUENCE [LARGE SCALE GENOMIC DNA]</scope>
    <source>
        <strain evidence="2">FAR1</strain>
    </source>
</reference>
<dbReference type="VEuPathDB" id="VectorBase:AFAF010011"/>
<sequence>MYPYYVAGSKSSSHIKGATMADCSYARCVQERRYIRRELAKWTKNMVHIVVCRCGRSDATTVPTTCLSLLVASLGGKWGQRAGKRAEGLLKTNLVVNGVQKDACRSRRDSPHFTAG</sequence>
<reference evidence="1" key="2">
    <citation type="submission" date="2020-05" db="UniProtKB">
        <authorList>
            <consortium name="EnsemblMetazoa"/>
        </authorList>
    </citation>
    <scope>IDENTIFICATION</scope>
    <source>
        <strain evidence="1">FAR1</strain>
    </source>
</reference>
<dbReference type="AlphaFoldDB" id="A0A182QH20"/>